<dbReference type="PANTHER" id="PTHR43178:SF5">
    <property type="entry name" value="LIPOAMIDE ACYLTRANSFERASE COMPONENT OF BRANCHED-CHAIN ALPHA-KETO ACID DEHYDROGENASE COMPLEX, MITOCHONDRIAL"/>
    <property type="match status" value="1"/>
</dbReference>
<dbReference type="Pfam" id="PF00364">
    <property type="entry name" value="Biotin_lipoyl"/>
    <property type="match status" value="1"/>
</dbReference>
<dbReference type="GO" id="GO:0005737">
    <property type="term" value="C:cytoplasm"/>
    <property type="evidence" value="ECO:0007669"/>
    <property type="project" value="TreeGrafter"/>
</dbReference>
<evidence type="ECO:0000256" key="3">
    <source>
        <dbReference type="ARBA" id="ARBA00011484"/>
    </source>
</evidence>
<accession>A0A1T4PL42</accession>
<keyword evidence="5 7" id="KW-0450">Lipoyl</keyword>
<dbReference type="InterPro" id="IPR050743">
    <property type="entry name" value="2-oxoacid_DH_E2_comp"/>
</dbReference>
<dbReference type="SUPFAM" id="SSF52777">
    <property type="entry name" value="CoA-dependent acyltransferases"/>
    <property type="match status" value="1"/>
</dbReference>
<comment type="cofactor">
    <cofactor evidence="1 7">
        <name>(R)-lipoate</name>
        <dbReference type="ChEBI" id="CHEBI:83088"/>
    </cofactor>
</comment>
<evidence type="ECO:0000256" key="1">
    <source>
        <dbReference type="ARBA" id="ARBA00001938"/>
    </source>
</evidence>
<dbReference type="OrthoDB" id="9805770at2"/>
<dbReference type="Gene3D" id="2.40.50.100">
    <property type="match status" value="1"/>
</dbReference>
<dbReference type="InterPro" id="IPR004167">
    <property type="entry name" value="PSBD"/>
</dbReference>
<organism evidence="10 11">
    <name type="scientific">Sediminibacterium ginsengisoli</name>
    <dbReference type="NCBI Taxonomy" id="413434"/>
    <lineage>
        <taxon>Bacteria</taxon>
        <taxon>Pseudomonadati</taxon>
        <taxon>Bacteroidota</taxon>
        <taxon>Chitinophagia</taxon>
        <taxon>Chitinophagales</taxon>
        <taxon>Chitinophagaceae</taxon>
        <taxon>Sediminibacterium</taxon>
    </lineage>
</organism>
<evidence type="ECO:0000256" key="6">
    <source>
        <dbReference type="ARBA" id="ARBA00023315"/>
    </source>
</evidence>
<protein>
    <recommendedName>
        <fullName evidence="7">Dihydrolipoamide acetyltransferase component of pyruvate dehydrogenase complex</fullName>
        <ecNumber evidence="7">2.3.1.-</ecNumber>
    </recommendedName>
</protein>
<dbReference type="InterPro" id="IPR036625">
    <property type="entry name" value="E3-bd_dom_sf"/>
</dbReference>
<dbReference type="InterPro" id="IPR003016">
    <property type="entry name" value="2-oxoA_DH_lipoyl-BS"/>
</dbReference>
<name>A0A1T4PL42_9BACT</name>
<dbReference type="Gene3D" id="3.30.559.10">
    <property type="entry name" value="Chloramphenicol acetyltransferase-like domain"/>
    <property type="match status" value="1"/>
</dbReference>
<feature type="domain" description="Lipoyl-binding" evidence="8">
    <location>
        <begin position="3"/>
        <end position="78"/>
    </location>
</feature>
<reference evidence="10 11" key="1">
    <citation type="submission" date="2017-02" db="EMBL/GenBank/DDBJ databases">
        <authorList>
            <person name="Peterson S.W."/>
        </authorList>
    </citation>
    <scope>NUCLEOTIDE SEQUENCE [LARGE SCALE GENOMIC DNA]</scope>
    <source>
        <strain evidence="10 11">DSM 22335</strain>
    </source>
</reference>
<dbReference type="GO" id="GO:0016407">
    <property type="term" value="F:acetyltransferase activity"/>
    <property type="evidence" value="ECO:0007669"/>
    <property type="project" value="TreeGrafter"/>
</dbReference>
<evidence type="ECO:0000313" key="11">
    <source>
        <dbReference type="Proteomes" id="UP000190888"/>
    </source>
</evidence>
<evidence type="ECO:0000259" key="8">
    <source>
        <dbReference type="PROSITE" id="PS50968"/>
    </source>
</evidence>
<gene>
    <name evidence="10" type="ORF">SAMN04488132_10669</name>
</gene>
<dbReference type="PROSITE" id="PS50968">
    <property type="entry name" value="BIOTINYL_LIPOYL"/>
    <property type="match status" value="1"/>
</dbReference>
<evidence type="ECO:0000256" key="2">
    <source>
        <dbReference type="ARBA" id="ARBA00007317"/>
    </source>
</evidence>
<dbReference type="FunFam" id="3.30.559.10:FF:000007">
    <property type="entry name" value="Dihydrolipoamide acetyltransferase component of pyruvate dehydrogenase complex"/>
    <property type="match status" value="1"/>
</dbReference>
<dbReference type="InterPro" id="IPR000089">
    <property type="entry name" value="Biotin_lipoyl"/>
</dbReference>
<evidence type="ECO:0000256" key="4">
    <source>
        <dbReference type="ARBA" id="ARBA00022679"/>
    </source>
</evidence>
<evidence type="ECO:0000313" key="10">
    <source>
        <dbReference type="EMBL" id="SJZ92293.1"/>
    </source>
</evidence>
<keyword evidence="6 7" id="KW-0012">Acyltransferase</keyword>
<evidence type="ECO:0000256" key="7">
    <source>
        <dbReference type="RuleBase" id="RU003423"/>
    </source>
</evidence>
<dbReference type="InterPro" id="IPR023213">
    <property type="entry name" value="CAT-like_dom_sf"/>
</dbReference>
<keyword evidence="11" id="KW-1185">Reference proteome</keyword>
<dbReference type="Proteomes" id="UP000190888">
    <property type="component" value="Unassembled WGS sequence"/>
</dbReference>
<comment type="similarity">
    <text evidence="2 7">Belongs to the 2-oxoacid dehydrogenase family.</text>
</comment>
<dbReference type="EMBL" id="FUWH01000006">
    <property type="protein sequence ID" value="SJZ92293.1"/>
    <property type="molecule type" value="Genomic_DNA"/>
</dbReference>
<evidence type="ECO:0000259" key="9">
    <source>
        <dbReference type="PROSITE" id="PS51826"/>
    </source>
</evidence>
<comment type="subunit">
    <text evidence="3">Forms a 24-polypeptide structural core with octahedral symmetry.</text>
</comment>
<sequence>MAIAELVMPKLGESIMEATILKWNKQVGDRVEQDETVLDIATDKVDSEVPSTAAGVITEILYNVNDVVPIGTVIARINTNGSTTAVSAPAPAQNEPEKPIAVPEPEPAVTAVQAEEPAAEEIDISEIPYVPQPATELLDKPATNRFYSPLVLNIANSEGISLSELERLPGTGNEGRVTKKDILQYVAAKKSGNAPAAPQTPQVATAPAQKAAPVTIHIPSAAPQTGSSIPAAVSSSGKLADPSAVVLSGSTEIVEMDRMRKLIAKHMVDSKHTSPHVTSFAEADVTNMVMWRNKVKDEFEKREGTKLTFTPMFIECIVNVIKRFPLINCSLDGDKIIIKKDINIGMATALPTGNLIVPVIKGADQLNIVGLSRSVNNLADAARNNKLRPDDTASGTFTLTNVGTFGSLMGTPIINQPQVAILAVGAIKKRPMVIETKEGDTIGIRHMMYLSLSYDHRIVDGSIGAGFLTAVAKEFENWDADRQWFHYL</sequence>
<dbReference type="PROSITE" id="PS51826">
    <property type="entry name" value="PSBD"/>
    <property type="match status" value="1"/>
</dbReference>
<dbReference type="InterPro" id="IPR001078">
    <property type="entry name" value="2-oxoacid_DH_actylTfrase"/>
</dbReference>
<dbReference type="SUPFAM" id="SSF51230">
    <property type="entry name" value="Single hybrid motif"/>
    <property type="match status" value="1"/>
</dbReference>
<dbReference type="RefSeq" id="WP_078831649.1">
    <property type="nucleotide sequence ID" value="NZ_FUWH01000006.1"/>
</dbReference>
<dbReference type="AlphaFoldDB" id="A0A1T4PL42"/>
<dbReference type="SUPFAM" id="SSF47005">
    <property type="entry name" value="Peripheral subunit-binding domain of 2-oxo acid dehydrogenase complex"/>
    <property type="match status" value="1"/>
</dbReference>
<evidence type="ECO:0000256" key="5">
    <source>
        <dbReference type="ARBA" id="ARBA00022823"/>
    </source>
</evidence>
<dbReference type="InterPro" id="IPR011053">
    <property type="entry name" value="Single_hybrid_motif"/>
</dbReference>
<dbReference type="EC" id="2.3.1.-" evidence="7"/>
<feature type="domain" description="Peripheral subunit-binding (PSBD)" evidence="9">
    <location>
        <begin position="146"/>
        <end position="186"/>
    </location>
</feature>
<dbReference type="Pfam" id="PF00198">
    <property type="entry name" value="2-oxoacid_dh"/>
    <property type="match status" value="1"/>
</dbReference>
<keyword evidence="4 7" id="KW-0808">Transferase</keyword>
<dbReference type="Pfam" id="PF02817">
    <property type="entry name" value="E3_binding"/>
    <property type="match status" value="1"/>
</dbReference>
<dbReference type="CDD" id="cd06849">
    <property type="entry name" value="lipoyl_domain"/>
    <property type="match status" value="1"/>
</dbReference>
<dbReference type="GO" id="GO:0031405">
    <property type="term" value="F:lipoic acid binding"/>
    <property type="evidence" value="ECO:0007669"/>
    <property type="project" value="TreeGrafter"/>
</dbReference>
<dbReference type="PROSITE" id="PS00189">
    <property type="entry name" value="LIPOYL"/>
    <property type="match status" value="1"/>
</dbReference>
<dbReference type="PANTHER" id="PTHR43178">
    <property type="entry name" value="DIHYDROLIPOAMIDE ACETYLTRANSFERASE COMPONENT OF PYRUVATE DEHYDROGENASE COMPLEX"/>
    <property type="match status" value="1"/>
</dbReference>
<proteinExistence type="inferred from homology"/>
<dbReference type="STRING" id="413434.SAMN04488132_10669"/>
<dbReference type="Gene3D" id="4.10.320.10">
    <property type="entry name" value="E3-binding domain"/>
    <property type="match status" value="1"/>
</dbReference>